<comment type="caution">
    <text evidence="2">The sequence shown here is derived from an EMBL/GenBank/DDBJ whole genome shotgun (WGS) entry which is preliminary data.</text>
</comment>
<proteinExistence type="predicted"/>
<dbReference type="EMBL" id="VSRR010016655">
    <property type="protein sequence ID" value="MPC59533.1"/>
    <property type="molecule type" value="Genomic_DNA"/>
</dbReference>
<feature type="region of interest" description="Disordered" evidence="1">
    <location>
        <begin position="32"/>
        <end position="57"/>
    </location>
</feature>
<dbReference type="Proteomes" id="UP000324222">
    <property type="component" value="Unassembled WGS sequence"/>
</dbReference>
<evidence type="ECO:0000313" key="3">
    <source>
        <dbReference type="Proteomes" id="UP000324222"/>
    </source>
</evidence>
<sequence>MIAVRLRVGYEPLTEKAVASVGRSLVGLPRSLGHARGATRRPVPSVKTALRSRHTAT</sequence>
<organism evidence="2 3">
    <name type="scientific">Portunus trituberculatus</name>
    <name type="common">Swimming crab</name>
    <name type="synonym">Neptunus trituberculatus</name>
    <dbReference type="NCBI Taxonomy" id="210409"/>
    <lineage>
        <taxon>Eukaryota</taxon>
        <taxon>Metazoa</taxon>
        <taxon>Ecdysozoa</taxon>
        <taxon>Arthropoda</taxon>
        <taxon>Crustacea</taxon>
        <taxon>Multicrustacea</taxon>
        <taxon>Malacostraca</taxon>
        <taxon>Eumalacostraca</taxon>
        <taxon>Eucarida</taxon>
        <taxon>Decapoda</taxon>
        <taxon>Pleocyemata</taxon>
        <taxon>Brachyura</taxon>
        <taxon>Eubrachyura</taxon>
        <taxon>Portunoidea</taxon>
        <taxon>Portunidae</taxon>
        <taxon>Portuninae</taxon>
        <taxon>Portunus</taxon>
    </lineage>
</organism>
<accession>A0A5B7GPN7</accession>
<gene>
    <name evidence="2" type="ORF">E2C01_053555</name>
</gene>
<protein>
    <submittedName>
        <fullName evidence="2">Uncharacterized protein</fullName>
    </submittedName>
</protein>
<evidence type="ECO:0000256" key="1">
    <source>
        <dbReference type="SAM" id="MobiDB-lite"/>
    </source>
</evidence>
<name>A0A5B7GPN7_PORTR</name>
<keyword evidence="3" id="KW-1185">Reference proteome</keyword>
<reference evidence="2 3" key="1">
    <citation type="submission" date="2019-05" db="EMBL/GenBank/DDBJ databases">
        <title>Another draft genome of Portunus trituberculatus and its Hox gene families provides insights of decapod evolution.</title>
        <authorList>
            <person name="Jeong J.-H."/>
            <person name="Song I."/>
            <person name="Kim S."/>
            <person name="Choi T."/>
            <person name="Kim D."/>
            <person name="Ryu S."/>
            <person name="Kim W."/>
        </authorList>
    </citation>
    <scope>NUCLEOTIDE SEQUENCE [LARGE SCALE GENOMIC DNA]</scope>
    <source>
        <tissue evidence="2">Muscle</tissue>
    </source>
</reference>
<dbReference type="AlphaFoldDB" id="A0A5B7GPN7"/>
<evidence type="ECO:0000313" key="2">
    <source>
        <dbReference type="EMBL" id="MPC59533.1"/>
    </source>
</evidence>